<feature type="compositionally biased region" description="Basic and acidic residues" evidence="1">
    <location>
        <begin position="1"/>
        <end position="31"/>
    </location>
</feature>
<comment type="caution">
    <text evidence="2">The sequence shown here is derived from an EMBL/GenBank/DDBJ whole genome shotgun (WGS) entry which is preliminary data.</text>
</comment>
<accession>A0AAW2IYC7</accession>
<name>A0AAW2IYC7_9LAMI</name>
<gene>
    <name evidence="2" type="ORF">Sangu_2732800</name>
</gene>
<proteinExistence type="predicted"/>
<feature type="region of interest" description="Disordered" evidence="1">
    <location>
        <begin position="1"/>
        <end position="63"/>
    </location>
</feature>
<sequence length="63" mass="7217">MEDAQAAKKESRGEKLKDMKEEAPSKKPRIDSKHKKPPLLENKCNIHPADRAHHSSPYGSRRK</sequence>
<dbReference type="AlphaFoldDB" id="A0AAW2IYC7"/>
<reference evidence="2" key="1">
    <citation type="submission" date="2020-06" db="EMBL/GenBank/DDBJ databases">
        <authorList>
            <person name="Li T."/>
            <person name="Hu X."/>
            <person name="Zhang T."/>
            <person name="Song X."/>
            <person name="Zhang H."/>
            <person name="Dai N."/>
            <person name="Sheng W."/>
            <person name="Hou X."/>
            <person name="Wei L."/>
        </authorList>
    </citation>
    <scope>NUCLEOTIDE SEQUENCE</scope>
    <source>
        <strain evidence="2">G01</strain>
        <tissue evidence="2">Leaf</tissue>
    </source>
</reference>
<reference evidence="2" key="2">
    <citation type="journal article" date="2024" name="Plant">
        <title>Genomic evolution and insights into agronomic trait innovations of Sesamum species.</title>
        <authorList>
            <person name="Miao H."/>
            <person name="Wang L."/>
            <person name="Qu L."/>
            <person name="Liu H."/>
            <person name="Sun Y."/>
            <person name="Le M."/>
            <person name="Wang Q."/>
            <person name="Wei S."/>
            <person name="Zheng Y."/>
            <person name="Lin W."/>
            <person name="Duan Y."/>
            <person name="Cao H."/>
            <person name="Xiong S."/>
            <person name="Wang X."/>
            <person name="Wei L."/>
            <person name="Li C."/>
            <person name="Ma Q."/>
            <person name="Ju M."/>
            <person name="Zhao R."/>
            <person name="Li G."/>
            <person name="Mu C."/>
            <person name="Tian Q."/>
            <person name="Mei H."/>
            <person name="Zhang T."/>
            <person name="Gao T."/>
            <person name="Zhang H."/>
        </authorList>
    </citation>
    <scope>NUCLEOTIDE SEQUENCE</scope>
    <source>
        <strain evidence="2">G01</strain>
    </source>
</reference>
<evidence type="ECO:0000256" key="1">
    <source>
        <dbReference type="SAM" id="MobiDB-lite"/>
    </source>
</evidence>
<dbReference type="EMBL" id="JACGWK010001538">
    <property type="protein sequence ID" value="KAL0286458.1"/>
    <property type="molecule type" value="Genomic_DNA"/>
</dbReference>
<evidence type="ECO:0000313" key="2">
    <source>
        <dbReference type="EMBL" id="KAL0286458.1"/>
    </source>
</evidence>
<protein>
    <submittedName>
        <fullName evidence="2">Uncharacterized protein</fullName>
    </submittedName>
</protein>
<organism evidence="2">
    <name type="scientific">Sesamum angustifolium</name>
    <dbReference type="NCBI Taxonomy" id="2727405"/>
    <lineage>
        <taxon>Eukaryota</taxon>
        <taxon>Viridiplantae</taxon>
        <taxon>Streptophyta</taxon>
        <taxon>Embryophyta</taxon>
        <taxon>Tracheophyta</taxon>
        <taxon>Spermatophyta</taxon>
        <taxon>Magnoliopsida</taxon>
        <taxon>eudicotyledons</taxon>
        <taxon>Gunneridae</taxon>
        <taxon>Pentapetalae</taxon>
        <taxon>asterids</taxon>
        <taxon>lamiids</taxon>
        <taxon>Lamiales</taxon>
        <taxon>Pedaliaceae</taxon>
        <taxon>Sesamum</taxon>
    </lineage>
</organism>